<comment type="similarity">
    <text evidence="2">Belongs to the tyrosyl-DNA phosphodiesterase family.</text>
</comment>
<dbReference type="GO" id="GO:0017005">
    <property type="term" value="F:3'-tyrosyl-DNA phosphodiesterase activity"/>
    <property type="evidence" value="ECO:0007669"/>
    <property type="project" value="TreeGrafter"/>
</dbReference>
<dbReference type="AlphaFoldDB" id="A0A7R9FFD0"/>
<dbReference type="Gene3D" id="3.30.870.10">
    <property type="entry name" value="Endonuclease Chain A"/>
    <property type="match status" value="2"/>
</dbReference>
<evidence type="ECO:0000256" key="4">
    <source>
        <dbReference type="ARBA" id="ARBA00022763"/>
    </source>
</evidence>
<organism evidence="13">
    <name type="scientific">Timema tahoe</name>
    <dbReference type="NCBI Taxonomy" id="61484"/>
    <lineage>
        <taxon>Eukaryota</taxon>
        <taxon>Metazoa</taxon>
        <taxon>Ecdysozoa</taxon>
        <taxon>Arthropoda</taxon>
        <taxon>Hexapoda</taxon>
        <taxon>Insecta</taxon>
        <taxon>Pterygota</taxon>
        <taxon>Neoptera</taxon>
        <taxon>Polyneoptera</taxon>
        <taxon>Phasmatodea</taxon>
        <taxon>Timematodea</taxon>
        <taxon>Timematoidea</taxon>
        <taxon>Timematidae</taxon>
        <taxon>Timema</taxon>
    </lineage>
</organism>
<evidence type="ECO:0000256" key="2">
    <source>
        <dbReference type="ARBA" id="ARBA00010205"/>
    </source>
</evidence>
<dbReference type="SUPFAM" id="SSF56024">
    <property type="entry name" value="Phospholipase D/nuclease"/>
    <property type="match status" value="2"/>
</dbReference>
<dbReference type="Pfam" id="PF06087">
    <property type="entry name" value="Tyr-DNA_phospho"/>
    <property type="match status" value="2"/>
</dbReference>
<feature type="binding site" evidence="10">
    <location>
        <position position="380"/>
    </location>
    <ligand>
        <name>substrate</name>
    </ligand>
</feature>
<dbReference type="GO" id="GO:0005634">
    <property type="term" value="C:nucleus"/>
    <property type="evidence" value="ECO:0007669"/>
    <property type="project" value="UniProtKB-SubCell"/>
</dbReference>
<proteinExistence type="inferred from homology"/>
<name>A0A7R9FFD0_9NEOP</name>
<keyword evidence="7" id="KW-0234">DNA repair</keyword>
<dbReference type="InterPro" id="IPR010347">
    <property type="entry name" value="Tdp1"/>
</dbReference>
<comment type="subcellular location">
    <subcellularLocation>
        <location evidence="1">Nucleus</location>
    </subcellularLocation>
</comment>
<accession>A0A7R9FFD0</accession>
<dbReference type="CDD" id="cd09193">
    <property type="entry name" value="PLDc_mTdp1_1"/>
    <property type="match status" value="1"/>
</dbReference>
<evidence type="ECO:0008006" key="14">
    <source>
        <dbReference type="Google" id="ProtNLM"/>
    </source>
</evidence>
<keyword evidence="4" id="KW-0227">DNA damage</keyword>
<dbReference type="PANTHER" id="PTHR12415:SF0">
    <property type="entry name" value="TYROSYL-DNA PHOSPHODIESTERASE 1"/>
    <property type="match status" value="1"/>
</dbReference>
<reference evidence="13" key="1">
    <citation type="submission" date="2020-11" db="EMBL/GenBank/DDBJ databases">
        <authorList>
            <person name="Tran Van P."/>
        </authorList>
    </citation>
    <scope>NUCLEOTIDE SEQUENCE</scope>
</reference>
<feature type="site" description="Interaction with DNA" evidence="11">
    <location>
        <position position="713"/>
    </location>
</feature>
<feature type="active site" description="Proton donor/acceptor" evidence="9">
    <location>
        <position position="688"/>
    </location>
</feature>
<keyword evidence="5" id="KW-0378">Hydrolase</keyword>
<dbReference type="GO" id="GO:0004527">
    <property type="term" value="F:exonuclease activity"/>
    <property type="evidence" value="ECO:0007669"/>
    <property type="project" value="UniProtKB-KW"/>
</dbReference>
<feature type="active site" description="Nucleophile" evidence="9">
    <location>
        <position position="378"/>
    </location>
</feature>
<evidence type="ECO:0000256" key="12">
    <source>
        <dbReference type="SAM" id="MobiDB-lite"/>
    </source>
</evidence>
<dbReference type="GO" id="GO:0006281">
    <property type="term" value="P:DNA repair"/>
    <property type="evidence" value="ECO:0007669"/>
    <property type="project" value="UniProtKB-KW"/>
</dbReference>
<dbReference type="GO" id="GO:0003697">
    <property type="term" value="F:single-stranded DNA binding"/>
    <property type="evidence" value="ECO:0007669"/>
    <property type="project" value="TreeGrafter"/>
</dbReference>
<gene>
    <name evidence="13" type="ORF">TTEB3V08_LOCUS298</name>
</gene>
<protein>
    <recommendedName>
        <fullName evidence="14">Tyrosyl-DNA phosphodiesterase</fullName>
    </recommendedName>
</protein>
<evidence type="ECO:0000256" key="1">
    <source>
        <dbReference type="ARBA" id="ARBA00004123"/>
    </source>
</evidence>
<evidence type="ECO:0000256" key="9">
    <source>
        <dbReference type="PIRSR" id="PIRSR610347-1"/>
    </source>
</evidence>
<evidence type="ECO:0000313" key="13">
    <source>
        <dbReference type="EMBL" id="CAD7452110.1"/>
    </source>
</evidence>
<dbReference type="GO" id="GO:0003690">
    <property type="term" value="F:double-stranded DNA binding"/>
    <property type="evidence" value="ECO:0007669"/>
    <property type="project" value="TreeGrafter"/>
</dbReference>
<dbReference type="PANTHER" id="PTHR12415">
    <property type="entry name" value="TYROSYL-DNA PHOSPHODIESTERASE 1"/>
    <property type="match status" value="1"/>
</dbReference>
<feature type="compositionally biased region" description="Polar residues" evidence="12">
    <location>
        <begin position="223"/>
        <end position="239"/>
    </location>
</feature>
<feature type="binding site" evidence="10">
    <location>
        <position position="690"/>
    </location>
    <ligand>
        <name>substrate</name>
    </ligand>
</feature>
<evidence type="ECO:0000256" key="5">
    <source>
        <dbReference type="ARBA" id="ARBA00022801"/>
    </source>
</evidence>
<evidence type="ECO:0000256" key="3">
    <source>
        <dbReference type="ARBA" id="ARBA00022722"/>
    </source>
</evidence>
<feature type="compositionally biased region" description="Basic and acidic residues" evidence="12">
    <location>
        <begin position="240"/>
        <end position="251"/>
    </location>
</feature>
<keyword evidence="8" id="KW-0539">Nucleus</keyword>
<evidence type="ECO:0000256" key="11">
    <source>
        <dbReference type="PIRSR" id="PIRSR610347-3"/>
    </source>
</evidence>
<evidence type="ECO:0000256" key="7">
    <source>
        <dbReference type="ARBA" id="ARBA00023204"/>
    </source>
</evidence>
<evidence type="ECO:0000256" key="8">
    <source>
        <dbReference type="ARBA" id="ARBA00023242"/>
    </source>
</evidence>
<evidence type="ECO:0000256" key="10">
    <source>
        <dbReference type="PIRSR" id="PIRSR610347-2"/>
    </source>
</evidence>
<keyword evidence="6" id="KW-0269">Exonuclease</keyword>
<sequence length="797" mass="89007">MTDPSDGSQAVIPTVRVSSRTRILPSYGMILRDAASRQCYSNGLARSEGTEGHVKGVGLEGEMLMYPTVFASLTIPAMRGLLYSCLWMWHSFRATTCLSSDELQAFDISSIYRQYMGTPEPYQANAHVNLNDLGIKGSLQESNLQGFKPSQVEKLLDAQDDDHLKIPPGFKFRLDSSVILAQLTFLKENKLKLNETNKNAKFTLGQCSSNSKEIFQDSKARLVSTNTDDSKKQPPSSDGRTSHISEQERLRRTNSLKKLLPGASNYGTMASKLKAAAPYHLFLTTIKGAEPTHSEPLSVTFSELLDPTLGDLLSSLQINFMVDLGWLMANYYIHGHSKKPLLILYGADDDETLKDPKKLPGNIKAVRVKTPHPFGHHHTKMSLFRYSDESIRVIVSTANLVESDWENRTQGLWISPACPKLPADSDTSVGDSPTEFKSDLLRYLTSYKLPQLQEWVTAVRETDFSTIRTNIIIGHTQRPGPRLAASFEVKHLVQPPLWNTYTALDSLFAFSVTGETIGYPNCNWFKTCKRPRTPTIQKAEELSKEKRRVCFIASVPSTHRGPEFEKWGHRRLASLLKKHVTAPVDSSWNILAQCSSIGSLGPEPEAWMCGELRSSMAQRAGASIALQSLPHFKVIYPSFRNVASSIDGLLGGGCLPYSMKTHTKQAWFTKYLHEWKSSKRHRSEAMPHIKTYARVSSNGQQLAWFHLTSANLSKAAWGNLNKVKGRPSTDASAGAGLYMMSYEAGVLFLPKFLVNDNIFHLDESRGSSTPLFPLPYDLPLSPYSPRDKPWVTEYLYA</sequence>
<keyword evidence="3" id="KW-0540">Nuclease</keyword>
<evidence type="ECO:0000256" key="6">
    <source>
        <dbReference type="ARBA" id="ARBA00022839"/>
    </source>
</evidence>
<feature type="region of interest" description="Disordered" evidence="12">
    <location>
        <begin position="222"/>
        <end position="251"/>
    </location>
</feature>
<dbReference type="EMBL" id="OE000040">
    <property type="protein sequence ID" value="CAD7452110.1"/>
    <property type="molecule type" value="Genomic_DNA"/>
</dbReference>